<proteinExistence type="predicted"/>
<evidence type="ECO:0000313" key="1">
    <source>
        <dbReference type="EMBL" id="MXU83307.1"/>
    </source>
</evidence>
<reference evidence="1" key="1">
    <citation type="submission" date="2019-12" db="EMBL/GenBank/DDBJ databases">
        <title>An insight into the sialome of adult female Ixodes ricinus ticks feeding for 6 days.</title>
        <authorList>
            <person name="Perner J."/>
            <person name="Ribeiro J.M.C."/>
        </authorList>
    </citation>
    <scope>NUCLEOTIDE SEQUENCE</scope>
    <source>
        <strain evidence="1">Semi-engorged</strain>
        <tissue evidence="1">Salivary glands</tissue>
    </source>
</reference>
<protein>
    <submittedName>
        <fullName evidence="1">Putative secreted protein</fullName>
    </submittedName>
</protein>
<dbReference type="PROSITE" id="PS51257">
    <property type="entry name" value="PROKAR_LIPOPROTEIN"/>
    <property type="match status" value="1"/>
</dbReference>
<dbReference type="EMBL" id="GIFC01001224">
    <property type="protein sequence ID" value="MXU83307.1"/>
    <property type="molecule type" value="Transcribed_RNA"/>
</dbReference>
<sequence>MRSVTSTTSCFVDSVLRMSFFSVLFVSFVGGCQRVDGMNFNSYCEIVKSNHLWLLTALETQAHYAHISCFAIRC</sequence>
<dbReference type="AlphaFoldDB" id="A0A6B0U2A3"/>
<name>A0A6B0U2A3_IXORI</name>
<organism evidence="1">
    <name type="scientific">Ixodes ricinus</name>
    <name type="common">Common tick</name>
    <name type="synonym">Acarus ricinus</name>
    <dbReference type="NCBI Taxonomy" id="34613"/>
    <lineage>
        <taxon>Eukaryota</taxon>
        <taxon>Metazoa</taxon>
        <taxon>Ecdysozoa</taxon>
        <taxon>Arthropoda</taxon>
        <taxon>Chelicerata</taxon>
        <taxon>Arachnida</taxon>
        <taxon>Acari</taxon>
        <taxon>Parasitiformes</taxon>
        <taxon>Ixodida</taxon>
        <taxon>Ixodoidea</taxon>
        <taxon>Ixodidae</taxon>
        <taxon>Ixodinae</taxon>
        <taxon>Ixodes</taxon>
    </lineage>
</organism>
<accession>A0A6B0U2A3</accession>